<dbReference type="Proteomes" id="UP000663879">
    <property type="component" value="Unassembled WGS sequence"/>
</dbReference>
<feature type="non-terminal residue" evidence="1">
    <location>
        <position position="1"/>
    </location>
</feature>
<protein>
    <submittedName>
        <fullName evidence="1">Uncharacterized protein</fullName>
    </submittedName>
</protein>
<sequence length="57" mass="6368">MVLASGPKRIAYILIRNKSNKFAFELNSQIFQAAAVVKVSGIKIWVGQSWCDNLLTK</sequence>
<proteinExistence type="predicted"/>
<dbReference type="AlphaFoldDB" id="A0A813VRF9"/>
<dbReference type="OrthoDB" id="10590230at2759"/>
<evidence type="ECO:0000313" key="1">
    <source>
        <dbReference type="EMBL" id="CAF0841212.1"/>
    </source>
</evidence>
<gene>
    <name evidence="1" type="ORF">OXX778_LOCUS8465</name>
</gene>
<name>A0A813VRF9_9BILA</name>
<comment type="caution">
    <text evidence="1">The sequence shown here is derived from an EMBL/GenBank/DDBJ whole genome shotgun (WGS) entry which is preliminary data.</text>
</comment>
<reference evidence="1" key="1">
    <citation type="submission" date="2021-02" db="EMBL/GenBank/DDBJ databases">
        <authorList>
            <person name="Nowell W R."/>
        </authorList>
    </citation>
    <scope>NUCLEOTIDE SEQUENCE</scope>
    <source>
        <strain evidence="1">Ploen Becks lab</strain>
    </source>
</reference>
<evidence type="ECO:0000313" key="2">
    <source>
        <dbReference type="Proteomes" id="UP000663879"/>
    </source>
</evidence>
<accession>A0A813VRF9</accession>
<organism evidence="1 2">
    <name type="scientific">Brachionus calyciflorus</name>
    <dbReference type="NCBI Taxonomy" id="104777"/>
    <lineage>
        <taxon>Eukaryota</taxon>
        <taxon>Metazoa</taxon>
        <taxon>Spiralia</taxon>
        <taxon>Gnathifera</taxon>
        <taxon>Rotifera</taxon>
        <taxon>Eurotatoria</taxon>
        <taxon>Monogononta</taxon>
        <taxon>Pseudotrocha</taxon>
        <taxon>Ploima</taxon>
        <taxon>Brachionidae</taxon>
        <taxon>Brachionus</taxon>
    </lineage>
</organism>
<dbReference type="EMBL" id="CAJNOC010001168">
    <property type="protein sequence ID" value="CAF0841212.1"/>
    <property type="molecule type" value="Genomic_DNA"/>
</dbReference>
<keyword evidence="2" id="KW-1185">Reference proteome</keyword>